<comment type="caution">
    <text evidence="8">The sequence shown here is derived from an EMBL/GenBank/DDBJ whole genome shotgun (WGS) entry which is preliminary data.</text>
</comment>
<protein>
    <recommendedName>
        <fullName evidence="2">peptide-methionine (S)-S-oxide reductase</fullName>
        <ecNumber evidence="2">1.8.4.11</ecNumber>
    </recommendedName>
</protein>
<keyword evidence="3" id="KW-0560">Oxidoreductase</keyword>
<gene>
    <name evidence="8" type="ORF">GCM10022378_00310</name>
</gene>
<dbReference type="EC" id="1.8.4.11" evidence="2"/>
<keyword evidence="9" id="KW-1185">Reference proteome</keyword>
<proteinExistence type="inferred from homology"/>
<dbReference type="InterPro" id="IPR002569">
    <property type="entry name" value="Met_Sox_Rdtase_MsrA_dom"/>
</dbReference>
<organism evidence="8 9">
    <name type="scientific">Salinicoccus jeotgali</name>
    <dbReference type="NCBI Taxonomy" id="381634"/>
    <lineage>
        <taxon>Bacteria</taxon>
        <taxon>Bacillati</taxon>
        <taxon>Bacillota</taxon>
        <taxon>Bacilli</taxon>
        <taxon>Bacillales</taxon>
        <taxon>Staphylococcaceae</taxon>
        <taxon>Salinicoccus</taxon>
    </lineage>
</organism>
<evidence type="ECO:0000259" key="7">
    <source>
        <dbReference type="Pfam" id="PF01625"/>
    </source>
</evidence>
<feature type="domain" description="Peptide methionine sulphoxide reductase MsrA" evidence="7">
    <location>
        <begin position="21"/>
        <end position="157"/>
    </location>
</feature>
<dbReference type="Proteomes" id="UP001500920">
    <property type="component" value="Unassembled WGS sequence"/>
</dbReference>
<dbReference type="Pfam" id="PF01625">
    <property type="entry name" value="PMSR"/>
    <property type="match status" value="1"/>
</dbReference>
<dbReference type="PANTHER" id="PTHR43774:SF1">
    <property type="entry name" value="PEPTIDE METHIONINE SULFOXIDE REDUCTASE MSRA 2"/>
    <property type="match status" value="1"/>
</dbReference>
<reference evidence="9" key="1">
    <citation type="journal article" date="2019" name="Int. J. Syst. Evol. Microbiol.">
        <title>The Global Catalogue of Microorganisms (GCM) 10K type strain sequencing project: providing services to taxonomists for standard genome sequencing and annotation.</title>
        <authorList>
            <consortium name="The Broad Institute Genomics Platform"/>
            <consortium name="The Broad Institute Genome Sequencing Center for Infectious Disease"/>
            <person name="Wu L."/>
            <person name="Ma J."/>
        </authorList>
    </citation>
    <scope>NUCLEOTIDE SEQUENCE [LARGE SCALE GENOMIC DNA]</scope>
    <source>
        <strain evidence="9">JCM 16981</strain>
    </source>
</reference>
<evidence type="ECO:0000256" key="6">
    <source>
        <dbReference type="ARBA" id="ARBA00048782"/>
    </source>
</evidence>
<evidence type="ECO:0000313" key="8">
    <source>
        <dbReference type="EMBL" id="GAA3713407.1"/>
    </source>
</evidence>
<evidence type="ECO:0000256" key="3">
    <source>
        <dbReference type="ARBA" id="ARBA00023002"/>
    </source>
</evidence>
<sequence>MTPLTLHELESGWSGSGSDTVTLGMGCFWGPDARFGALHGVLRTRTGYAGGTTPNPTYRNMGDHTEMVEVDYDPNIISYADILRHFWRNHKSDLPAYKGRQYISLLCVRGDGQAASAREVKDEMEAATGASIKTEIIQFTNFTPAETRHQKYYLKRHPGALSQIDFLIEDESELMDSTFATRLNGLVGGHVGRVELLAEISRWPLPLHARNELKSILSGLRW</sequence>
<dbReference type="InterPro" id="IPR036509">
    <property type="entry name" value="Met_Sox_Rdtase_MsrA_sf"/>
</dbReference>
<evidence type="ECO:0000256" key="2">
    <source>
        <dbReference type="ARBA" id="ARBA00012502"/>
    </source>
</evidence>
<evidence type="ECO:0000313" key="9">
    <source>
        <dbReference type="Proteomes" id="UP001500920"/>
    </source>
</evidence>
<name>A0ABP7E4S5_9STAP</name>
<dbReference type="RefSeq" id="WP_344700595.1">
    <property type="nucleotide sequence ID" value="NZ_BAABCK010000002.1"/>
</dbReference>
<dbReference type="EMBL" id="BAABCK010000002">
    <property type="protein sequence ID" value="GAA3713407.1"/>
    <property type="molecule type" value="Genomic_DNA"/>
</dbReference>
<comment type="function">
    <text evidence="4">Has an important function as a repair enzyme for proteins that have been inactivated by oxidation. Catalyzes the reversible oxidation-reduction of methionine sulfoxide in proteins to methionine.</text>
</comment>
<dbReference type="Gene3D" id="3.30.1060.10">
    <property type="entry name" value="Peptide methionine sulphoxide reductase MsrA"/>
    <property type="match status" value="1"/>
</dbReference>
<dbReference type="PANTHER" id="PTHR43774">
    <property type="entry name" value="PEPTIDE METHIONINE SULFOXIDE REDUCTASE"/>
    <property type="match status" value="1"/>
</dbReference>
<comment type="catalytic activity">
    <reaction evidence="6">
        <text>[thioredoxin]-disulfide + L-methionine + H2O = L-methionine (S)-S-oxide + [thioredoxin]-dithiol</text>
        <dbReference type="Rhea" id="RHEA:19993"/>
        <dbReference type="Rhea" id="RHEA-COMP:10698"/>
        <dbReference type="Rhea" id="RHEA-COMP:10700"/>
        <dbReference type="ChEBI" id="CHEBI:15377"/>
        <dbReference type="ChEBI" id="CHEBI:29950"/>
        <dbReference type="ChEBI" id="CHEBI:50058"/>
        <dbReference type="ChEBI" id="CHEBI:57844"/>
        <dbReference type="ChEBI" id="CHEBI:58772"/>
        <dbReference type="EC" id="1.8.4.11"/>
    </reaction>
</comment>
<comment type="similarity">
    <text evidence="1">Belongs to the MsrA Met sulfoxide reductase family.</text>
</comment>
<evidence type="ECO:0000256" key="4">
    <source>
        <dbReference type="ARBA" id="ARBA00024679"/>
    </source>
</evidence>
<accession>A0ABP7E4S5</accession>
<evidence type="ECO:0000256" key="1">
    <source>
        <dbReference type="ARBA" id="ARBA00005591"/>
    </source>
</evidence>
<comment type="catalytic activity">
    <reaction evidence="5">
        <text>L-methionyl-[protein] + [thioredoxin]-disulfide + H2O = L-methionyl-(S)-S-oxide-[protein] + [thioredoxin]-dithiol</text>
        <dbReference type="Rhea" id="RHEA:14217"/>
        <dbReference type="Rhea" id="RHEA-COMP:10698"/>
        <dbReference type="Rhea" id="RHEA-COMP:10700"/>
        <dbReference type="Rhea" id="RHEA-COMP:12313"/>
        <dbReference type="Rhea" id="RHEA-COMP:12315"/>
        <dbReference type="ChEBI" id="CHEBI:15377"/>
        <dbReference type="ChEBI" id="CHEBI:16044"/>
        <dbReference type="ChEBI" id="CHEBI:29950"/>
        <dbReference type="ChEBI" id="CHEBI:44120"/>
        <dbReference type="ChEBI" id="CHEBI:50058"/>
        <dbReference type="EC" id="1.8.4.11"/>
    </reaction>
</comment>
<dbReference type="SUPFAM" id="SSF55068">
    <property type="entry name" value="Peptide methionine sulfoxide reductase"/>
    <property type="match status" value="1"/>
</dbReference>
<evidence type="ECO:0000256" key="5">
    <source>
        <dbReference type="ARBA" id="ARBA00047806"/>
    </source>
</evidence>